<dbReference type="InterPro" id="IPR004843">
    <property type="entry name" value="Calcineurin-like_PHP"/>
</dbReference>
<dbReference type="Pfam" id="PF00149">
    <property type="entry name" value="Metallophos"/>
    <property type="match status" value="1"/>
</dbReference>
<sequence length="250" mass="28839">MLIAHITDLHIAGEGEYPYDVDVRSRFVRVLEDLTSHEPELLVLGGDLCYREGSRSVYLWIRERLEMQGIPYLLIPGNHDDTSLMAQVFGLENRLVEGRYYFSRDLEGRRVLFLDTADDSLSEDQIVYLEKELAAAGNGELLIFMHHPPVLSGVYYMDLKYPLLNSGRVGPLLAESRARVTVFCGHYHVEKSVMMGNLRVFITPSIFVQIDQEARSFAVDHRGFGWRKIRLDQGILWTTVRYISEERREN</sequence>
<dbReference type="RefSeq" id="WP_083050737.1">
    <property type="nucleotide sequence ID" value="NZ_CAXXQO010000003.1"/>
</dbReference>
<evidence type="ECO:0000256" key="3">
    <source>
        <dbReference type="ARBA" id="ARBA00023004"/>
    </source>
</evidence>
<keyword evidence="3" id="KW-0408">Iron</keyword>
<dbReference type="Proteomes" id="UP000192343">
    <property type="component" value="Unassembled WGS sequence"/>
</dbReference>
<dbReference type="SUPFAM" id="SSF56300">
    <property type="entry name" value="Metallo-dependent phosphatases"/>
    <property type="match status" value="1"/>
</dbReference>
<proteinExistence type="inferred from homology"/>
<dbReference type="PANTHER" id="PTHR42988:SF2">
    <property type="entry name" value="CYCLIC NUCLEOTIDE PHOSPHODIESTERASE CBUA0032-RELATED"/>
    <property type="match status" value="1"/>
</dbReference>
<dbReference type="GO" id="GO:0016787">
    <property type="term" value="F:hydrolase activity"/>
    <property type="evidence" value="ECO:0007669"/>
    <property type="project" value="UniProtKB-KW"/>
</dbReference>
<dbReference type="InterPro" id="IPR029052">
    <property type="entry name" value="Metallo-depent_PP-like"/>
</dbReference>
<reference evidence="6 7" key="1">
    <citation type="submission" date="2017-03" db="EMBL/GenBank/DDBJ databases">
        <title>Draft Genome sequence of Marispirochaeta sp. strain JC444.</title>
        <authorList>
            <person name="Shivani Y."/>
            <person name="Subhash Y."/>
            <person name="Sasikala C."/>
            <person name="Ramana C."/>
        </authorList>
    </citation>
    <scope>NUCLEOTIDE SEQUENCE [LARGE SCALE GENOMIC DNA]</scope>
    <source>
        <strain evidence="6 7">JC444</strain>
    </source>
</reference>
<dbReference type="STRING" id="1963862.B4O97_10745"/>
<dbReference type="AlphaFoldDB" id="A0A1Y1RWW3"/>
<dbReference type="InterPro" id="IPR050884">
    <property type="entry name" value="CNP_phosphodiesterase-III"/>
</dbReference>
<dbReference type="GO" id="GO:0046872">
    <property type="term" value="F:metal ion binding"/>
    <property type="evidence" value="ECO:0007669"/>
    <property type="project" value="UniProtKB-KW"/>
</dbReference>
<dbReference type="EMBL" id="MWQY01000011">
    <property type="protein sequence ID" value="ORC34808.1"/>
    <property type="molecule type" value="Genomic_DNA"/>
</dbReference>
<gene>
    <name evidence="6" type="ORF">B4O97_10745</name>
</gene>
<evidence type="ECO:0000313" key="7">
    <source>
        <dbReference type="Proteomes" id="UP000192343"/>
    </source>
</evidence>
<keyword evidence="7" id="KW-1185">Reference proteome</keyword>
<accession>A0A1Y1RWW3</accession>
<comment type="caution">
    <text evidence="6">The sequence shown here is derived from an EMBL/GenBank/DDBJ whole genome shotgun (WGS) entry which is preliminary data.</text>
</comment>
<evidence type="ECO:0000256" key="4">
    <source>
        <dbReference type="ARBA" id="ARBA00025742"/>
    </source>
</evidence>
<name>A0A1Y1RWW3_9SPIO</name>
<evidence type="ECO:0000313" key="6">
    <source>
        <dbReference type="EMBL" id="ORC34808.1"/>
    </source>
</evidence>
<evidence type="ECO:0000259" key="5">
    <source>
        <dbReference type="Pfam" id="PF00149"/>
    </source>
</evidence>
<organism evidence="6 7">
    <name type="scientific">Marispirochaeta aestuarii</name>
    <dbReference type="NCBI Taxonomy" id="1963862"/>
    <lineage>
        <taxon>Bacteria</taxon>
        <taxon>Pseudomonadati</taxon>
        <taxon>Spirochaetota</taxon>
        <taxon>Spirochaetia</taxon>
        <taxon>Spirochaetales</taxon>
        <taxon>Spirochaetaceae</taxon>
        <taxon>Marispirochaeta</taxon>
    </lineage>
</organism>
<feature type="domain" description="Calcineurin-like phosphoesterase" evidence="5">
    <location>
        <begin position="1"/>
        <end position="189"/>
    </location>
</feature>
<dbReference type="Gene3D" id="3.60.21.10">
    <property type="match status" value="1"/>
</dbReference>
<keyword evidence="1" id="KW-0479">Metal-binding</keyword>
<dbReference type="PANTHER" id="PTHR42988">
    <property type="entry name" value="PHOSPHOHYDROLASE"/>
    <property type="match status" value="1"/>
</dbReference>
<protein>
    <recommendedName>
        <fullName evidence="5">Calcineurin-like phosphoesterase domain-containing protein</fullName>
    </recommendedName>
</protein>
<evidence type="ECO:0000256" key="1">
    <source>
        <dbReference type="ARBA" id="ARBA00022723"/>
    </source>
</evidence>
<evidence type="ECO:0000256" key="2">
    <source>
        <dbReference type="ARBA" id="ARBA00022801"/>
    </source>
</evidence>
<comment type="similarity">
    <text evidence="4">Belongs to the cyclic nucleotide phosphodiesterase class-III family.</text>
</comment>
<keyword evidence="2" id="KW-0378">Hydrolase</keyword>